<reference evidence="2 3" key="1">
    <citation type="submission" date="2023-08" db="EMBL/GenBank/DDBJ databases">
        <title>Black Yeasts Isolated from many extreme environments.</title>
        <authorList>
            <person name="Coleine C."/>
            <person name="Stajich J.E."/>
            <person name="Selbmann L."/>
        </authorList>
    </citation>
    <scope>NUCLEOTIDE SEQUENCE [LARGE SCALE GENOMIC DNA]</scope>
    <source>
        <strain evidence="2 3">CCFEE 5935</strain>
    </source>
</reference>
<evidence type="ECO:0000313" key="2">
    <source>
        <dbReference type="EMBL" id="KAK5164539.1"/>
    </source>
</evidence>
<organism evidence="2 3">
    <name type="scientific">Saxophila tyrrhenica</name>
    <dbReference type="NCBI Taxonomy" id="1690608"/>
    <lineage>
        <taxon>Eukaryota</taxon>
        <taxon>Fungi</taxon>
        <taxon>Dikarya</taxon>
        <taxon>Ascomycota</taxon>
        <taxon>Pezizomycotina</taxon>
        <taxon>Dothideomycetes</taxon>
        <taxon>Dothideomycetidae</taxon>
        <taxon>Mycosphaerellales</taxon>
        <taxon>Extremaceae</taxon>
        <taxon>Saxophila</taxon>
    </lineage>
</organism>
<dbReference type="SUPFAM" id="SSF54695">
    <property type="entry name" value="POZ domain"/>
    <property type="match status" value="1"/>
</dbReference>
<evidence type="ECO:0000259" key="1">
    <source>
        <dbReference type="PROSITE" id="PS50097"/>
    </source>
</evidence>
<dbReference type="GeneID" id="89931075"/>
<protein>
    <recommendedName>
        <fullName evidence="1">BTB domain-containing protein</fullName>
    </recommendedName>
</protein>
<dbReference type="Gene3D" id="3.30.710.10">
    <property type="entry name" value="Potassium Channel Kv1.1, Chain A"/>
    <property type="match status" value="1"/>
</dbReference>
<comment type="caution">
    <text evidence="2">The sequence shown here is derived from an EMBL/GenBank/DDBJ whole genome shotgun (WGS) entry which is preliminary data.</text>
</comment>
<gene>
    <name evidence="2" type="ORF">LTR77_009745</name>
</gene>
<sequence length="107" mass="11709">MDEVNKISGLFESDVLITIAPENSNTKFQVPRALLCHASQYFKSALQGTFAEASTWTLTLLGYDVDTIRLFFTTSSRTESPADILQAVACRTPQTKSMNSLPSTSKG</sequence>
<feature type="domain" description="BTB" evidence="1">
    <location>
        <begin position="13"/>
        <end position="72"/>
    </location>
</feature>
<name>A0AAV9NYX7_9PEZI</name>
<dbReference type="PROSITE" id="PS50097">
    <property type="entry name" value="BTB"/>
    <property type="match status" value="1"/>
</dbReference>
<dbReference type="RefSeq" id="XP_064654787.1">
    <property type="nucleotide sequence ID" value="XM_064806971.1"/>
</dbReference>
<dbReference type="InterPro" id="IPR011333">
    <property type="entry name" value="SKP1/BTB/POZ_sf"/>
</dbReference>
<keyword evidence="3" id="KW-1185">Reference proteome</keyword>
<dbReference type="InterPro" id="IPR000210">
    <property type="entry name" value="BTB/POZ_dom"/>
</dbReference>
<proteinExistence type="predicted"/>
<dbReference type="CDD" id="cd18186">
    <property type="entry name" value="BTB_POZ_ZBTB_KLHL-like"/>
    <property type="match status" value="1"/>
</dbReference>
<dbReference type="AlphaFoldDB" id="A0AAV9NYX7"/>
<accession>A0AAV9NYX7</accession>
<dbReference type="Proteomes" id="UP001337655">
    <property type="component" value="Unassembled WGS sequence"/>
</dbReference>
<dbReference type="EMBL" id="JAVRRT010000019">
    <property type="protein sequence ID" value="KAK5164539.1"/>
    <property type="molecule type" value="Genomic_DNA"/>
</dbReference>
<evidence type="ECO:0000313" key="3">
    <source>
        <dbReference type="Proteomes" id="UP001337655"/>
    </source>
</evidence>
<dbReference type="Pfam" id="PF00651">
    <property type="entry name" value="BTB"/>
    <property type="match status" value="1"/>
</dbReference>